<dbReference type="Gene3D" id="3.30.559.10">
    <property type="entry name" value="Chloramphenicol acetyltransferase-like domain"/>
    <property type="match status" value="1"/>
</dbReference>
<evidence type="ECO:0000313" key="1">
    <source>
        <dbReference type="EMBL" id="CDI53945.1"/>
    </source>
</evidence>
<dbReference type="EMBL" id="HG529597">
    <property type="protein sequence ID" value="CDI53945.1"/>
    <property type="molecule type" value="Genomic_DNA"/>
</dbReference>
<accession>A0A077QV35</accession>
<evidence type="ECO:0008006" key="2">
    <source>
        <dbReference type="Google" id="ProtNLM"/>
    </source>
</evidence>
<protein>
    <recommendedName>
        <fullName evidence="2">Acyltransferase invovled in MEL production</fullName>
    </recommendedName>
</protein>
<dbReference type="Gene3D" id="3.30.559.30">
    <property type="entry name" value="Nonribosomal peptide synthetase, condensation domain"/>
    <property type="match status" value="1"/>
</dbReference>
<dbReference type="InterPro" id="IPR023213">
    <property type="entry name" value="CAT-like_dom_sf"/>
</dbReference>
<proteinExistence type="predicted"/>
<dbReference type="PANTHER" id="PTHR42034">
    <property type="entry name" value="CHROMOSOME 7, WHOLE GENOME SHOTGUN SEQUENCE-RELATED"/>
    <property type="match status" value="1"/>
</dbReference>
<reference evidence="1" key="1">
    <citation type="journal article" date="2014" name="Genome Biol. Evol.">
        <title>Gene Loss Rather Than Gene Gain Is Associated with a Host Jump from Monocots to Dicots in the Smut Fungus Melanopsichium pennsylvanicum.</title>
        <authorList>
            <person name="Sharma R."/>
            <person name="Mishra B."/>
            <person name="Runge F."/>
            <person name="Thines M."/>
        </authorList>
    </citation>
    <scope>NUCLEOTIDE SEQUENCE</scope>
    <source>
        <strain evidence="1">4</strain>
    </source>
</reference>
<dbReference type="PANTHER" id="PTHR42034:SF3">
    <property type="entry name" value="ACYL-COA-DEPENDENT ACYLTRANSFERASE MAC2"/>
    <property type="match status" value="1"/>
</dbReference>
<organism evidence="1">
    <name type="scientific">Melanopsichium pennsylvanicum 4</name>
    <dbReference type="NCBI Taxonomy" id="1398559"/>
    <lineage>
        <taxon>Eukaryota</taxon>
        <taxon>Fungi</taxon>
        <taxon>Dikarya</taxon>
        <taxon>Basidiomycota</taxon>
        <taxon>Ustilaginomycotina</taxon>
        <taxon>Ustilaginomycetes</taxon>
        <taxon>Ustilaginales</taxon>
        <taxon>Ustilaginaceae</taxon>
        <taxon>Melanopsichium</taxon>
    </lineage>
</organism>
<name>A0A077QV35_9BASI</name>
<sequence length="546" mass="60882">MSQDRVWKQVSPHVAERRLIGVEKMLNYAEYYQNGNFQLSIAMVFESNIPVDTLRKRFGLAVWIVRGFLPELGLWAAKESPLDLDHATFEAIQSVEQAQKWIEDTAICAKDGTTSQEVVDVISNSVLQPIGKQFRVYLVSNPRDGKKSVVLHASHVLNGHRMLFQGCAILQALVDARLADLLETIPDPREALKTVFVPEDLSHILNKLPISLNTAYNEKFSPTSNELEVGMGKLGERLTNCAQSTIGIPRLQTPLKSPEYSLGTLEGQPMTMLNLRRRFGAAEHRMLHQAFKKRGSSLPSFVYACIVNSIDRRYKTDTSEDGETPGANLAYSAHASRWLPQETFVSRSPVNMAITLGSAYITPEELRSARRGRDLNEDELFALAKTIRTKQEQYLDSPHIISSMDKVSDDVSAMMSETAIKHREAGTDLYVALSENSPAVCCPTLTSQGDIPIKRFFTSDGASFDPKPSNYEAEYNYLIEGILGGRTTDASVCFAMWSFAGILTLQAHFDSRFFDAKLIDTILDDVIHQLRKSAYGFADESAQAKL</sequence>
<dbReference type="AlphaFoldDB" id="A0A077QV35"/>